<dbReference type="RefSeq" id="WP_146811738.1">
    <property type="nucleotide sequence ID" value="NZ_BJXX01000167.1"/>
</dbReference>
<sequence length="142" mass="14799">MAGKITGIEVAYAIAADNVNTDNGLNEVPMFRILVYGDKPGECKLPTGAAGETFLGTNANDQRLQDQRMGGGGPQAGKHLAVMRSGSSYVKLTEDCPKAGTKLTFVAGGFAKPASSTDPVIGIAEQAGKAGEYISFWIAPQY</sequence>
<name>A0A511VB06_9BACL</name>
<proteinExistence type="predicted"/>
<dbReference type="Pfam" id="PF23982">
    <property type="entry name" value="XM1_gp53_minor_capsid"/>
    <property type="match status" value="1"/>
</dbReference>
<protein>
    <submittedName>
        <fullName evidence="1">Uncharacterized protein</fullName>
    </submittedName>
</protein>
<dbReference type="EMBL" id="BJXX01000167">
    <property type="protein sequence ID" value="GEN36116.1"/>
    <property type="molecule type" value="Genomic_DNA"/>
</dbReference>
<reference evidence="1 2" key="1">
    <citation type="submission" date="2019-07" db="EMBL/GenBank/DDBJ databases">
        <title>Whole genome shotgun sequence of Aneurinibacillus danicus NBRC 102444.</title>
        <authorList>
            <person name="Hosoyama A."/>
            <person name="Uohara A."/>
            <person name="Ohji S."/>
            <person name="Ichikawa N."/>
        </authorList>
    </citation>
    <scope>NUCLEOTIDE SEQUENCE [LARGE SCALE GENOMIC DNA]</scope>
    <source>
        <strain evidence="1 2">NBRC 102444</strain>
    </source>
</reference>
<evidence type="ECO:0000313" key="2">
    <source>
        <dbReference type="Proteomes" id="UP000321157"/>
    </source>
</evidence>
<dbReference type="InterPro" id="IPR056914">
    <property type="entry name" value="Gp53-like"/>
</dbReference>
<evidence type="ECO:0000313" key="1">
    <source>
        <dbReference type="EMBL" id="GEN36116.1"/>
    </source>
</evidence>
<dbReference type="AlphaFoldDB" id="A0A511VB06"/>
<accession>A0A511VB06</accession>
<dbReference type="Proteomes" id="UP000321157">
    <property type="component" value="Unassembled WGS sequence"/>
</dbReference>
<keyword evidence="2" id="KW-1185">Reference proteome</keyword>
<comment type="caution">
    <text evidence="1">The sequence shown here is derived from an EMBL/GenBank/DDBJ whole genome shotgun (WGS) entry which is preliminary data.</text>
</comment>
<gene>
    <name evidence="1" type="ORF">ADA01nite_35760</name>
</gene>
<organism evidence="1 2">
    <name type="scientific">Aneurinibacillus danicus</name>
    <dbReference type="NCBI Taxonomy" id="267746"/>
    <lineage>
        <taxon>Bacteria</taxon>
        <taxon>Bacillati</taxon>
        <taxon>Bacillota</taxon>
        <taxon>Bacilli</taxon>
        <taxon>Bacillales</taxon>
        <taxon>Paenibacillaceae</taxon>
        <taxon>Aneurinibacillus group</taxon>
        <taxon>Aneurinibacillus</taxon>
    </lineage>
</organism>
<dbReference type="OrthoDB" id="2680169at2"/>